<reference evidence="1" key="1">
    <citation type="submission" date="2023-03" db="EMBL/GenBank/DDBJ databases">
        <title>Massive genome expansion in bonnet fungi (Mycena s.s.) driven by repeated elements and novel gene families across ecological guilds.</title>
        <authorList>
            <consortium name="Lawrence Berkeley National Laboratory"/>
            <person name="Harder C.B."/>
            <person name="Miyauchi S."/>
            <person name="Viragh M."/>
            <person name="Kuo A."/>
            <person name="Thoen E."/>
            <person name="Andreopoulos B."/>
            <person name="Lu D."/>
            <person name="Skrede I."/>
            <person name="Drula E."/>
            <person name="Henrissat B."/>
            <person name="Morin E."/>
            <person name="Kohler A."/>
            <person name="Barry K."/>
            <person name="LaButti K."/>
            <person name="Morin E."/>
            <person name="Salamov A."/>
            <person name="Lipzen A."/>
            <person name="Mereny Z."/>
            <person name="Hegedus B."/>
            <person name="Baldrian P."/>
            <person name="Stursova M."/>
            <person name="Weitz H."/>
            <person name="Taylor A."/>
            <person name="Grigoriev I.V."/>
            <person name="Nagy L.G."/>
            <person name="Martin F."/>
            <person name="Kauserud H."/>
        </authorList>
    </citation>
    <scope>NUCLEOTIDE SEQUENCE</scope>
    <source>
        <strain evidence="1">CBHHK182m</strain>
    </source>
</reference>
<proteinExistence type="predicted"/>
<gene>
    <name evidence="1" type="ORF">B0H16DRAFT_1339769</name>
</gene>
<dbReference type="EMBL" id="JARKIB010000307">
    <property type="protein sequence ID" value="KAJ7715466.1"/>
    <property type="molecule type" value="Genomic_DNA"/>
</dbReference>
<organism evidence="1 2">
    <name type="scientific">Mycena metata</name>
    <dbReference type="NCBI Taxonomy" id="1033252"/>
    <lineage>
        <taxon>Eukaryota</taxon>
        <taxon>Fungi</taxon>
        <taxon>Dikarya</taxon>
        <taxon>Basidiomycota</taxon>
        <taxon>Agaricomycotina</taxon>
        <taxon>Agaricomycetes</taxon>
        <taxon>Agaricomycetidae</taxon>
        <taxon>Agaricales</taxon>
        <taxon>Marasmiineae</taxon>
        <taxon>Mycenaceae</taxon>
        <taxon>Mycena</taxon>
    </lineage>
</organism>
<sequence length="195" mass="22244">MRRFAFDIFHQFNVALEAYNEHYEERQPPIWYGPFAAATFLLGPRCLDVLNDDLTWGWAALTALGTFNADKGGHIILWDLNLVVWFPEGTTILLPRALIRHSFVEIAPSETRYCLIQHTPAPVFHFRENGNRTDTEFAATATEEEHAAREEIRAARKNGDLALSMLTTLDELDGSNYTFHLTPRSRSPTPELNNQ</sequence>
<dbReference type="Gene3D" id="3.60.130.30">
    <property type="match status" value="1"/>
</dbReference>
<accession>A0AAD7H9R6</accession>
<dbReference type="Proteomes" id="UP001215598">
    <property type="component" value="Unassembled WGS sequence"/>
</dbReference>
<evidence type="ECO:0000313" key="2">
    <source>
        <dbReference type="Proteomes" id="UP001215598"/>
    </source>
</evidence>
<name>A0AAD7H9R6_9AGAR</name>
<evidence type="ECO:0000313" key="1">
    <source>
        <dbReference type="EMBL" id="KAJ7715466.1"/>
    </source>
</evidence>
<dbReference type="AlphaFoldDB" id="A0AAD7H9R6"/>
<keyword evidence="2" id="KW-1185">Reference proteome</keyword>
<protein>
    <submittedName>
        <fullName evidence="1">Uncharacterized protein</fullName>
    </submittedName>
</protein>
<comment type="caution">
    <text evidence="1">The sequence shown here is derived from an EMBL/GenBank/DDBJ whole genome shotgun (WGS) entry which is preliminary data.</text>
</comment>